<evidence type="ECO:0000259" key="5">
    <source>
        <dbReference type="Pfam" id="PF12146"/>
    </source>
</evidence>
<feature type="binding site" evidence="3">
    <location>
        <position position="81"/>
    </location>
    <ligand>
        <name>substrate</name>
    </ligand>
</feature>
<accession>A0AAW7ZED9</accession>
<feature type="active site" description="Charge relay system" evidence="2">
    <location>
        <position position="173"/>
    </location>
</feature>
<evidence type="ECO:0000259" key="4">
    <source>
        <dbReference type="Pfam" id="PF00561"/>
    </source>
</evidence>
<reference evidence="6" key="1">
    <citation type="journal article" date="2023" name="J. Hazard. Mater.">
        <title>Anaerobic biodegradation of pyrene and benzo[a]pyrene by a new sulfate-reducing Desulforamulus aquiferis strain DSA.</title>
        <authorList>
            <person name="Zhang Z."/>
            <person name="Sun J."/>
            <person name="Gong X."/>
            <person name="Wang C."/>
            <person name="Wang H."/>
        </authorList>
    </citation>
    <scope>NUCLEOTIDE SEQUENCE</scope>
    <source>
        <strain evidence="6">DSA</strain>
    </source>
</reference>
<feature type="binding site" evidence="3">
    <location>
        <position position="12"/>
    </location>
    <ligand>
        <name>substrate</name>
    </ligand>
</feature>
<dbReference type="InterPro" id="IPR000073">
    <property type="entry name" value="AB_hydrolase_1"/>
</dbReference>
<dbReference type="EMBL" id="JARPTC010000015">
    <property type="protein sequence ID" value="MDO7787676.1"/>
    <property type="molecule type" value="Genomic_DNA"/>
</dbReference>
<dbReference type="Pfam" id="PF00561">
    <property type="entry name" value="Abhydrolase_1"/>
    <property type="match status" value="1"/>
</dbReference>
<evidence type="ECO:0000256" key="3">
    <source>
        <dbReference type="PIRSR" id="PIRSR017388-2"/>
    </source>
</evidence>
<evidence type="ECO:0000313" key="6">
    <source>
        <dbReference type="EMBL" id="MDO7787676.1"/>
    </source>
</evidence>
<dbReference type="Pfam" id="PF12146">
    <property type="entry name" value="Hydrolase_4"/>
    <property type="match status" value="1"/>
</dbReference>
<feature type="active site" description="Charge relay system" evidence="2">
    <location>
        <position position="203"/>
    </location>
</feature>
<dbReference type="PANTHER" id="PTHR43798">
    <property type="entry name" value="MONOACYLGLYCEROL LIPASE"/>
    <property type="match status" value="1"/>
</dbReference>
<dbReference type="AlphaFoldDB" id="A0AAW7ZED9"/>
<dbReference type="GO" id="GO:0052689">
    <property type="term" value="F:carboxylic ester hydrolase activity"/>
    <property type="evidence" value="ECO:0007669"/>
    <property type="project" value="InterPro"/>
</dbReference>
<dbReference type="InterPro" id="IPR050266">
    <property type="entry name" value="AB_hydrolase_sf"/>
</dbReference>
<dbReference type="SUPFAM" id="SSF53474">
    <property type="entry name" value="alpha/beta-Hydrolases"/>
    <property type="match status" value="1"/>
</dbReference>
<dbReference type="PIRSF" id="PIRSF017388">
    <property type="entry name" value="Esterase_lipase"/>
    <property type="match status" value="1"/>
</dbReference>
<keyword evidence="7" id="KW-1185">Reference proteome</keyword>
<organism evidence="6 7">
    <name type="scientific">Desulforamulus aquiferis</name>
    <dbReference type="NCBI Taxonomy" id="1397668"/>
    <lineage>
        <taxon>Bacteria</taxon>
        <taxon>Bacillati</taxon>
        <taxon>Bacillota</taxon>
        <taxon>Clostridia</taxon>
        <taxon>Eubacteriales</taxon>
        <taxon>Peptococcaceae</taxon>
        <taxon>Desulforamulus</taxon>
    </lineage>
</organism>
<dbReference type="InterPro" id="IPR012354">
    <property type="entry name" value="Esterase_lipase"/>
</dbReference>
<protein>
    <submittedName>
        <fullName evidence="6">Alpha/beta fold hydrolase</fullName>
    </submittedName>
</protein>
<comment type="caution">
    <text evidence="6">The sequence shown here is derived from an EMBL/GenBank/DDBJ whole genome shotgun (WGS) entry which is preliminary data.</text>
</comment>
<gene>
    <name evidence="6" type="ORF">P6N53_10650</name>
</gene>
<name>A0AAW7ZED9_9FIRM</name>
<feature type="active site" description="Nucleophile" evidence="2">
    <location>
        <position position="80"/>
    </location>
</feature>
<feature type="domain" description="AB hydrolase-1" evidence="4">
    <location>
        <begin position="7"/>
        <end position="120"/>
    </location>
</feature>
<dbReference type="Proteomes" id="UP001172911">
    <property type="component" value="Unassembled WGS sequence"/>
</dbReference>
<evidence type="ECO:0000256" key="1">
    <source>
        <dbReference type="ARBA" id="ARBA00022801"/>
    </source>
</evidence>
<evidence type="ECO:0000313" key="7">
    <source>
        <dbReference type="Proteomes" id="UP001172911"/>
    </source>
</evidence>
<dbReference type="InterPro" id="IPR022742">
    <property type="entry name" value="Hydrolase_4"/>
</dbReference>
<dbReference type="Gene3D" id="3.40.50.1820">
    <property type="entry name" value="alpha/beta hydrolase"/>
    <property type="match status" value="1"/>
</dbReference>
<dbReference type="GO" id="GO:0016020">
    <property type="term" value="C:membrane"/>
    <property type="evidence" value="ECO:0007669"/>
    <property type="project" value="TreeGrafter"/>
</dbReference>
<reference evidence="6" key="2">
    <citation type="submission" date="2023-03" db="EMBL/GenBank/DDBJ databases">
        <authorList>
            <person name="Zhang Z."/>
        </authorList>
    </citation>
    <scope>NUCLEOTIDE SEQUENCE</scope>
    <source>
        <strain evidence="6">DSA</strain>
    </source>
</reference>
<keyword evidence="1 6" id="KW-0378">Hydrolase</keyword>
<sequence>MEQKACLIIHGFTGSPQEVIPLARYLESQNFLVAVPTLAGHGHGWAGLKNCSYQDWLSSAEIELLKLFSITKHVSIIGFSMGGLIAVQLAKKHQIDSLVLLSTPIFVGNSQAIIENLLGGLRKRDYRRLKVYATNVLKTPLRAVVNFKLLLNKTKGKLESINIPLLVVQGLKDDTVHPRSAQYIYKRAGTTNKQLYLLPNSGHLLCWDQEKEQVCTIVANFLNHNL</sequence>
<dbReference type="InterPro" id="IPR029058">
    <property type="entry name" value="AB_hydrolase_fold"/>
</dbReference>
<dbReference type="PANTHER" id="PTHR43798:SF31">
    <property type="entry name" value="AB HYDROLASE SUPERFAMILY PROTEIN YCLE"/>
    <property type="match status" value="1"/>
</dbReference>
<evidence type="ECO:0000256" key="2">
    <source>
        <dbReference type="PIRSR" id="PIRSR017388-1"/>
    </source>
</evidence>
<feature type="domain" description="Serine aminopeptidase S33" evidence="5">
    <location>
        <begin position="138"/>
        <end position="209"/>
    </location>
</feature>
<proteinExistence type="predicted"/>
<dbReference type="RefSeq" id="WP_304542905.1">
    <property type="nucleotide sequence ID" value="NZ_JARPTC010000015.1"/>
</dbReference>